<evidence type="ECO:0000256" key="7">
    <source>
        <dbReference type="PROSITE-ProRule" id="PRU10141"/>
    </source>
</evidence>
<protein>
    <submittedName>
        <fullName evidence="11">Glycogen synthase kinase-3 alpha</fullName>
    </submittedName>
</protein>
<dbReference type="Gene3D" id="3.30.200.20">
    <property type="entry name" value="Phosphorylase Kinase, domain 1"/>
    <property type="match status" value="1"/>
</dbReference>
<evidence type="ECO:0000256" key="8">
    <source>
        <dbReference type="RuleBase" id="RU000304"/>
    </source>
</evidence>
<evidence type="ECO:0000256" key="4">
    <source>
        <dbReference type="ARBA" id="ARBA00022741"/>
    </source>
</evidence>
<dbReference type="Pfam" id="PF00069">
    <property type="entry name" value="Pkinase"/>
    <property type="match status" value="1"/>
</dbReference>
<dbReference type="SMART" id="SM00220">
    <property type="entry name" value="S_TKc"/>
    <property type="match status" value="1"/>
</dbReference>
<evidence type="ECO:0000256" key="2">
    <source>
        <dbReference type="ARBA" id="ARBA00022527"/>
    </source>
</evidence>
<dbReference type="FunFam" id="1.10.510.10:FF:000624">
    <property type="entry name" value="Mitogen-activated protein kinase"/>
    <property type="match status" value="1"/>
</dbReference>
<dbReference type="PANTHER" id="PTHR24057:SF0">
    <property type="entry name" value="PROTEIN KINASE SHAGGY-RELATED"/>
    <property type="match status" value="1"/>
</dbReference>
<dbReference type="GO" id="GO:0007165">
    <property type="term" value="P:signal transduction"/>
    <property type="evidence" value="ECO:0007669"/>
    <property type="project" value="TreeGrafter"/>
</dbReference>
<keyword evidence="6 7" id="KW-0067">ATP-binding</keyword>
<evidence type="ECO:0000313" key="10">
    <source>
        <dbReference type="Proteomes" id="UP001652661"/>
    </source>
</evidence>
<proteinExistence type="inferred from homology"/>
<evidence type="ECO:0000313" key="11">
    <source>
        <dbReference type="RefSeq" id="XP_017025381.1"/>
    </source>
</evidence>
<dbReference type="OMA" id="CAHASYD"/>
<dbReference type="InterPro" id="IPR008271">
    <property type="entry name" value="Ser/Thr_kinase_AS"/>
</dbReference>
<dbReference type="CDD" id="cd14137">
    <property type="entry name" value="STKc_GSK3"/>
    <property type="match status" value="1"/>
</dbReference>
<feature type="binding site" evidence="7">
    <location>
        <position position="73"/>
    </location>
    <ligand>
        <name>ATP</name>
        <dbReference type="ChEBI" id="CHEBI:30616"/>
    </ligand>
</feature>
<dbReference type="GO" id="GO:0070507">
    <property type="term" value="P:regulation of microtubule cytoskeleton organization"/>
    <property type="evidence" value="ECO:0007669"/>
    <property type="project" value="TreeGrafter"/>
</dbReference>
<dbReference type="GO" id="GO:0005829">
    <property type="term" value="C:cytosol"/>
    <property type="evidence" value="ECO:0007669"/>
    <property type="project" value="TreeGrafter"/>
</dbReference>
<dbReference type="GO" id="GO:0030424">
    <property type="term" value="C:axon"/>
    <property type="evidence" value="ECO:0007669"/>
    <property type="project" value="TreeGrafter"/>
</dbReference>
<organism evidence="10 11">
    <name type="scientific">Drosophila kikkawai</name>
    <name type="common">Fruit fly</name>
    <dbReference type="NCBI Taxonomy" id="30033"/>
    <lineage>
        <taxon>Eukaryota</taxon>
        <taxon>Metazoa</taxon>
        <taxon>Ecdysozoa</taxon>
        <taxon>Arthropoda</taxon>
        <taxon>Hexapoda</taxon>
        <taxon>Insecta</taxon>
        <taxon>Pterygota</taxon>
        <taxon>Neoptera</taxon>
        <taxon>Endopterygota</taxon>
        <taxon>Diptera</taxon>
        <taxon>Brachycera</taxon>
        <taxon>Muscomorpha</taxon>
        <taxon>Ephydroidea</taxon>
        <taxon>Drosophilidae</taxon>
        <taxon>Drosophila</taxon>
        <taxon>Sophophora</taxon>
    </lineage>
</organism>
<dbReference type="PROSITE" id="PS00108">
    <property type="entry name" value="PROTEIN_KINASE_ST"/>
    <property type="match status" value="1"/>
</dbReference>
<feature type="domain" description="Protein kinase" evidence="9">
    <location>
        <begin position="44"/>
        <end position="329"/>
    </location>
</feature>
<dbReference type="AlphaFoldDB" id="A0A6P4IRA9"/>
<dbReference type="RefSeq" id="XP_017025381.1">
    <property type="nucleotide sequence ID" value="XM_017169892.2"/>
</dbReference>
<dbReference type="GO" id="GO:0004674">
    <property type="term" value="F:protein serine/threonine kinase activity"/>
    <property type="evidence" value="ECO:0007669"/>
    <property type="project" value="UniProtKB-KW"/>
</dbReference>
<evidence type="ECO:0000256" key="6">
    <source>
        <dbReference type="ARBA" id="ARBA00022840"/>
    </source>
</evidence>
<accession>A0A6P4IRA9</accession>
<dbReference type="GO" id="GO:0030154">
    <property type="term" value="P:cell differentiation"/>
    <property type="evidence" value="ECO:0007669"/>
    <property type="project" value="TreeGrafter"/>
</dbReference>
<keyword evidence="5 11" id="KW-0418">Kinase</keyword>
<evidence type="ECO:0000256" key="5">
    <source>
        <dbReference type="ARBA" id="ARBA00022777"/>
    </source>
</evidence>
<comment type="similarity">
    <text evidence="1">Belongs to the protein kinase superfamily. CMGC Ser/Thr protein kinase family. GSK-3 subfamily.</text>
</comment>
<reference evidence="11" key="2">
    <citation type="submission" date="2025-08" db="UniProtKB">
        <authorList>
            <consortium name="RefSeq"/>
        </authorList>
    </citation>
    <scope>IDENTIFICATION</scope>
    <source>
        <strain evidence="11">14028-0561.14</strain>
        <tissue evidence="11">Whole fly</tissue>
    </source>
</reference>
<evidence type="ECO:0000259" key="9">
    <source>
        <dbReference type="PROSITE" id="PS50011"/>
    </source>
</evidence>
<keyword evidence="2 8" id="KW-0723">Serine/threonine-protein kinase</keyword>
<dbReference type="InterPro" id="IPR011009">
    <property type="entry name" value="Kinase-like_dom_sf"/>
</dbReference>
<dbReference type="InterPro" id="IPR017441">
    <property type="entry name" value="Protein_kinase_ATP_BS"/>
</dbReference>
<name>A0A6P4IRA9_DROKI</name>
<dbReference type="Proteomes" id="UP001652661">
    <property type="component" value="Chromosome 2L"/>
</dbReference>
<dbReference type="InterPro" id="IPR050591">
    <property type="entry name" value="GSK-3"/>
</dbReference>
<dbReference type="Gene3D" id="1.10.510.10">
    <property type="entry name" value="Transferase(Phosphotransferase) domain 1"/>
    <property type="match status" value="1"/>
</dbReference>
<gene>
    <name evidence="11" type="primary">Pk34A</name>
</gene>
<reference evidence="10" key="1">
    <citation type="submission" date="2025-05" db="UniProtKB">
        <authorList>
            <consortium name="RefSeq"/>
        </authorList>
    </citation>
    <scope>NUCLEOTIDE SEQUENCE [LARGE SCALE GENOMIC DNA]</scope>
    <source>
        <strain evidence="10">14028-0561.14</strain>
    </source>
</reference>
<dbReference type="SUPFAM" id="SSF56112">
    <property type="entry name" value="Protein kinase-like (PK-like)"/>
    <property type="match status" value="1"/>
</dbReference>
<sequence length="394" mass="44800">MGNWKQPFKTVRQNRNIPNIITNESMITTFANNRFSREPIQLRIVIKALIGNGSFGRVYKAQMRGSEEPVALKHCYFNARYQQREVEIFKQLEDHCNIVKLIMHSNVILGNPPKGSIILIMEYMPMNLLEYIKGYRNNQQPKEAEIYVRILSYQMFRGLGYLHSLGICHRDIKPDNLLVDSQSMQLKLADFGTAKNLVKQTPNLTYVGSRLYRAPQLFAKYDCYDCSIDIWSAGCVLAELLKGTPLFESNKVDLEQLHHMVSLLGTEGLHCAQEVHSVCAGMDYAIRPSWDHLLQVDVPPDLSDLLNSCLVYESAGRILPMVACAHVAYDTLRIMDTLGCRMPNGQKLPPLFNFIDQELGLDEKLRVDLLPLHLSELAVELEKTDVAANEDVQS</sequence>
<keyword evidence="10" id="KW-1185">Reference proteome</keyword>
<dbReference type="GO" id="GO:0090090">
    <property type="term" value="P:negative regulation of canonical Wnt signaling pathway"/>
    <property type="evidence" value="ECO:0007669"/>
    <property type="project" value="TreeGrafter"/>
</dbReference>
<dbReference type="PROSITE" id="PS00107">
    <property type="entry name" value="PROTEIN_KINASE_ATP"/>
    <property type="match status" value="1"/>
</dbReference>
<dbReference type="PROSITE" id="PS50011">
    <property type="entry name" value="PROTEIN_KINASE_DOM"/>
    <property type="match status" value="1"/>
</dbReference>
<dbReference type="GO" id="GO:0005634">
    <property type="term" value="C:nucleus"/>
    <property type="evidence" value="ECO:0007669"/>
    <property type="project" value="TreeGrafter"/>
</dbReference>
<dbReference type="GO" id="GO:0032436">
    <property type="term" value="P:positive regulation of proteasomal ubiquitin-dependent protein catabolic process"/>
    <property type="evidence" value="ECO:0007669"/>
    <property type="project" value="TreeGrafter"/>
</dbReference>
<evidence type="ECO:0000256" key="1">
    <source>
        <dbReference type="ARBA" id="ARBA00005527"/>
    </source>
</evidence>
<dbReference type="InterPro" id="IPR000719">
    <property type="entry name" value="Prot_kinase_dom"/>
</dbReference>
<keyword evidence="4 7" id="KW-0547">Nucleotide-binding</keyword>
<keyword evidence="3" id="KW-0808">Transferase</keyword>
<evidence type="ECO:0000256" key="3">
    <source>
        <dbReference type="ARBA" id="ARBA00022679"/>
    </source>
</evidence>
<dbReference type="OrthoDB" id="272141at2759"/>
<dbReference type="InterPro" id="IPR039192">
    <property type="entry name" value="STKc_GSK3"/>
</dbReference>
<dbReference type="PANTHER" id="PTHR24057">
    <property type="entry name" value="GLYCOGEN SYNTHASE KINASE-3 ALPHA"/>
    <property type="match status" value="1"/>
</dbReference>
<dbReference type="GO" id="GO:0005524">
    <property type="term" value="F:ATP binding"/>
    <property type="evidence" value="ECO:0007669"/>
    <property type="project" value="UniProtKB-UniRule"/>
</dbReference>